<keyword evidence="1" id="KW-0808">Transferase</keyword>
<dbReference type="PANTHER" id="PTHR43877:SF2">
    <property type="entry name" value="AMINOALKYLPHOSPHONATE N-ACETYLTRANSFERASE-RELATED"/>
    <property type="match status" value="1"/>
</dbReference>
<dbReference type="InterPro" id="IPR016181">
    <property type="entry name" value="Acyl_CoA_acyltransferase"/>
</dbReference>
<dbReference type="EMBL" id="JAIBCX010000015">
    <property type="protein sequence ID" value="MCJ8353854.1"/>
    <property type="molecule type" value="Genomic_DNA"/>
</dbReference>
<dbReference type="InterPro" id="IPR050832">
    <property type="entry name" value="Bact_Acetyltransf"/>
</dbReference>
<evidence type="ECO:0000259" key="3">
    <source>
        <dbReference type="PROSITE" id="PS51186"/>
    </source>
</evidence>
<sequence length="164" mass="17758">MTAQWRPLYHPDLPDVQALARQIHPSYPEDAAVFTERLALCPAGCHGLAPEDGAAIAGYVLSHPWRLRTPPRLNTLLHRLPLAPDCWYIHDIAISPTLRGQGAATRALDLVGHAARHAGLTHLGLMATGQAVVFWERQGFAPVPDSAAMAASYGDGAMLMSRRT</sequence>
<evidence type="ECO:0000256" key="2">
    <source>
        <dbReference type="ARBA" id="ARBA00023315"/>
    </source>
</evidence>
<dbReference type="Pfam" id="PF00583">
    <property type="entry name" value="Acetyltransf_1"/>
    <property type="match status" value="1"/>
</dbReference>
<dbReference type="InterPro" id="IPR000182">
    <property type="entry name" value="GNAT_dom"/>
</dbReference>
<protein>
    <submittedName>
        <fullName evidence="4">GNAT family N-acetyltransferase</fullName>
    </submittedName>
</protein>
<keyword evidence="2" id="KW-0012">Acyltransferase</keyword>
<comment type="caution">
    <text evidence="4">The sequence shown here is derived from an EMBL/GenBank/DDBJ whole genome shotgun (WGS) entry which is preliminary data.</text>
</comment>
<name>A0AAW5ETG0_NOVHA</name>
<reference evidence="4" key="1">
    <citation type="journal article" date="2021" name="Polymers (Basel)">
        <title>Highly Stretchable Bacterial Cellulose Produced by Komagataeibacter hansenii SI1.</title>
        <authorList>
            <person name="Cielecka I."/>
            <person name="Ryngajllo M."/>
            <person name="Maniukiewicz W."/>
            <person name="Bielecki S."/>
        </authorList>
    </citation>
    <scope>NUCLEOTIDE SEQUENCE</scope>
    <source>
        <strain evidence="4">SI1</strain>
    </source>
</reference>
<dbReference type="Proteomes" id="UP001202887">
    <property type="component" value="Unassembled WGS sequence"/>
</dbReference>
<dbReference type="Gene3D" id="3.40.630.30">
    <property type="match status" value="1"/>
</dbReference>
<evidence type="ECO:0000256" key="1">
    <source>
        <dbReference type="ARBA" id="ARBA00022679"/>
    </source>
</evidence>
<reference evidence="4" key="2">
    <citation type="submission" date="2022-03" db="EMBL/GenBank/DDBJ databases">
        <authorList>
            <person name="Ryngajllo M."/>
            <person name="Jacek P."/>
            <person name="Kubiak K."/>
        </authorList>
    </citation>
    <scope>NUCLEOTIDE SEQUENCE</scope>
    <source>
        <strain evidence="4">SI1</strain>
    </source>
</reference>
<dbReference type="AlphaFoldDB" id="A0AAW5ETG0"/>
<dbReference type="CDD" id="cd04301">
    <property type="entry name" value="NAT_SF"/>
    <property type="match status" value="1"/>
</dbReference>
<proteinExistence type="predicted"/>
<dbReference type="SUPFAM" id="SSF55729">
    <property type="entry name" value="Acyl-CoA N-acyltransferases (Nat)"/>
    <property type="match status" value="1"/>
</dbReference>
<evidence type="ECO:0000313" key="4">
    <source>
        <dbReference type="EMBL" id="MCJ8353854.1"/>
    </source>
</evidence>
<dbReference type="GO" id="GO:0016747">
    <property type="term" value="F:acyltransferase activity, transferring groups other than amino-acyl groups"/>
    <property type="evidence" value="ECO:0007669"/>
    <property type="project" value="InterPro"/>
</dbReference>
<accession>A0AAW5ETG0</accession>
<dbReference type="PANTHER" id="PTHR43877">
    <property type="entry name" value="AMINOALKYLPHOSPHONATE N-ACETYLTRANSFERASE-RELATED-RELATED"/>
    <property type="match status" value="1"/>
</dbReference>
<evidence type="ECO:0000313" key="5">
    <source>
        <dbReference type="Proteomes" id="UP001202887"/>
    </source>
</evidence>
<dbReference type="RefSeq" id="WP_247066877.1">
    <property type="nucleotide sequence ID" value="NZ_CP094848.1"/>
</dbReference>
<organism evidence="4 5">
    <name type="scientific">Novacetimonas hansenii</name>
    <name type="common">Komagataeibacter hansenii</name>
    <dbReference type="NCBI Taxonomy" id="436"/>
    <lineage>
        <taxon>Bacteria</taxon>
        <taxon>Pseudomonadati</taxon>
        <taxon>Pseudomonadota</taxon>
        <taxon>Alphaproteobacteria</taxon>
        <taxon>Acetobacterales</taxon>
        <taxon>Acetobacteraceae</taxon>
        <taxon>Novacetimonas</taxon>
    </lineage>
</organism>
<dbReference type="PROSITE" id="PS51186">
    <property type="entry name" value="GNAT"/>
    <property type="match status" value="1"/>
</dbReference>
<gene>
    <name evidence="4" type="ORF">K1W68_07615</name>
</gene>
<feature type="domain" description="N-acetyltransferase" evidence="3">
    <location>
        <begin position="3"/>
        <end position="164"/>
    </location>
</feature>